<dbReference type="InterPro" id="IPR006379">
    <property type="entry name" value="HAD-SF_hydro_IIB"/>
</dbReference>
<dbReference type="CDD" id="cd07516">
    <property type="entry name" value="HAD_Pase"/>
    <property type="match status" value="1"/>
</dbReference>
<dbReference type="InterPro" id="IPR023214">
    <property type="entry name" value="HAD_sf"/>
</dbReference>
<dbReference type="SUPFAM" id="SSF56784">
    <property type="entry name" value="HAD-like"/>
    <property type="match status" value="1"/>
</dbReference>
<dbReference type="Proteomes" id="UP001519271">
    <property type="component" value="Unassembled WGS sequence"/>
</dbReference>
<accession>A0ABS4G5K7</accession>
<dbReference type="Gene3D" id="3.30.1240.10">
    <property type="match status" value="1"/>
</dbReference>
<dbReference type="NCBIfam" id="TIGR00099">
    <property type="entry name" value="Cof-subfamily"/>
    <property type="match status" value="1"/>
</dbReference>
<dbReference type="SFLD" id="SFLDG01144">
    <property type="entry name" value="C2.B.4:_PGP_Like"/>
    <property type="match status" value="1"/>
</dbReference>
<dbReference type="InterPro" id="IPR036412">
    <property type="entry name" value="HAD-like_sf"/>
</dbReference>
<gene>
    <name evidence="1" type="ORF">J2Z34_002307</name>
</gene>
<dbReference type="Gene3D" id="3.40.50.1000">
    <property type="entry name" value="HAD superfamily/HAD-like"/>
    <property type="match status" value="1"/>
</dbReference>
<dbReference type="PANTHER" id="PTHR10000">
    <property type="entry name" value="PHOSPHOSERINE PHOSPHATASE"/>
    <property type="match status" value="1"/>
</dbReference>
<dbReference type="InterPro" id="IPR000150">
    <property type="entry name" value="Cof"/>
</dbReference>
<dbReference type="PANTHER" id="PTHR10000:SF8">
    <property type="entry name" value="HAD SUPERFAMILY HYDROLASE-LIKE, TYPE 3"/>
    <property type="match status" value="1"/>
</dbReference>
<dbReference type="NCBIfam" id="TIGR01484">
    <property type="entry name" value="HAD-SF-IIB"/>
    <property type="match status" value="1"/>
</dbReference>
<dbReference type="PROSITE" id="PS01228">
    <property type="entry name" value="COF_1"/>
    <property type="match status" value="1"/>
</dbReference>
<protein>
    <submittedName>
        <fullName evidence="1">Cof subfamily protein (Haloacid dehalogenase superfamily)</fullName>
    </submittedName>
</protein>
<dbReference type="RefSeq" id="WP_209459998.1">
    <property type="nucleotide sequence ID" value="NZ_JAGGKC010000019.1"/>
</dbReference>
<proteinExistence type="predicted"/>
<dbReference type="SFLD" id="SFLDS00003">
    <property type="entry name" value="Haloacid_Dehalogenase"/>
    <property type="match status" value="1"/>
</dbReference>
<comment type="caution">
    <text evidence="1">The sequence shown here is derived from an EMBL/GenBank/DDBJ whole genome shotgun (WGS) entry which is preliminary data.</text>
</comment>
<reference evidence="1 2" key="1">
    <citation type="submission" date="2021-03" db="EMBL/GenBank/DDBJ databases">
        <title>Genomic Encyclopedia of Type Strains, Phase IV (KMG-IV): sequencing the most valuable type-strain genomes for metagenomic binning, comparative biology and taxonomic classification.</title>
        <authorList>
            <person name="Goeker M."/>
        </authorList>
    </citation>
    <scope>NUCLEOTIDE SEQUENCE [LARGE SCALE GENOMIC DNA]</scope>
    <source>
        <strain evidence="1 2">DSM 6139</strain>
    </source>
</reference>
<dbReference type="SFLD" id="SFLDG01140">
    <property type="entry name" value="C2.B:_Phosphomannomutase_and_P"/>
    <property type="match status" value="1"/>
</dbReference>
<organism evidence="1 2">
    <name type="scientific">Youngiibacter multivorans</name>
    <dbReference type="NCBI Taxonomy" id="937251"/>
    <lineage>
        <taxon>Bacteria</taxon>
        <taxon>Bacillati</taxon>
        <taxon>Bacillota</taxon>
        <taxon>Clostridia</taxon>
        <taxon>Eubacteriales</taxon>
        <taxon>Clostridiaceae</taxon>
        <taxon>Youngiibacter</taxon>
    </lineage>
</organism>
<evidence type="ECO:0000313" key="2">
    <source>
        <dbReference type="Proteomes" id="UP001519271"/>
    </source>
</evidence>
<keyword evidence="2" id="KW-1185">Reference proteome</keyword>
<sequence>MVRLVALDMDGTLLNSRLEISAANKKAIALACENGARIVLCSGRPIKGLVKYIEELGLYNDEEFLIGFNGALVVQAKSKMRVYEQGMSGRDAKILARTASEIGANCIIHFSDHAMTPVENFYSTLEATVNGIPLEIGDPETIDDDATVMKVLFLDYEHILDGYLGRIPEAIRQKHAIVRTAPFFLEFLDKGLSKYSALSALARELGIGNEEVMAIGDSENDYEMVKYSGIGVAMGNATDSLKSAAKFITRTEDEDGVAYALNKIMNLGMEEFKGG</sequence>
<dbReference type="EMBL" id="JAGGKC010000019">
    <property type="protein sequence ID" value="MBP1919811.1"/>
    <property type="molecule type" value="Genomic_DNA"/>
</dbReference>
<name>A0ABS4G5K7_9CLOT</name>
<evidence type="ECO:0000313" key="1">
    <source>
        <dbReference type="EMBL" id="MBP1919811.1"/>
    </source>
</evidence>
<dbReference type="Pfam" id="PF08282">
    <property type="entry name" value="Hydrolase_3"/>
    <property type="match status" value="1"/>
</dbReference>